<proteinExistence type="predicted"/>
<protein>
    <submittedName>
        <fullName evidence="2">Alkaline phosphatase family protein</fullName>
    </submittedName>
</protein>
<dbReference type="Proteomes" id="UP000694480">
    <property type="component" value="Unassembled WGS sequence"/>
</dbReference>
<evidence type="ECO:0000313" key="3">
    <source>
        <dbReference type="Proteomes" id="UP000694480"/>
    </source>
</evidence>
<evidence type="ECO:0000256" key="1">
    <source>
        <dbReference type="SAM" id="SignalP"/>
    </source>
</evidence>
<keyword evidence="1" id="KW-0732">Signal</keyword>
<dbReference type="EMBL" id="JADKYY010000005">
    <property type="protein sequence ID" value="MBF5027204.1"/>
    <property type="molecule type" value="Genomic_DNA"/>
</dbReference>
<dbReference type="CDD" id="cd16018">
    <property type="entry name" value="Enpp"/>
    <property type="match status" value="1"/>
</dbReference>
<dbReference type="InterPro" id="IPR002591">
    <property type="entry name" value="Phosphodiest/P_Trfase"/>
</dbReference>
<dbReference type="PANTHER" id="PTHR10151:SF120">
    <property type="entry name" value="BIS(5'-ADENOSYL)-TRIPHOSPHATASE"/>
    <property type="match status" value="1"/>
</dbReference>
<dbReference type="SUPFAM" id="SSF53649">
    <property type="entry name" value="Alkaline phosphatase-like"/>
    <property type="match status" value="1"/>
</dbReference>
<dbReference type="GO" id="GO:0016787">
    <property type="term" value="F:hydrolase activity"/>
    <property type="evidence" value="ECO:0007669"/>
    <property type="project" value="UniProtKB-ARBA"/>
</dbReference>
<sequence>MRYPYFLFLFLFSISTSSLYSQKDTAQVVVPGRINSLEAQKAPYVVLISVDGLRPDYLERFGAKHLLALKKSGVSSRRFLPSYPSITGPNHYAMITGLYPSHSGFVDNHFYDREREDSFAMSKAEKITDGTWLKGLPLWGLAERQGMLSASLFWVASNGTAGGTRPTYYYPYHEEFSAEKRVDIAADWLGLPEEKRPHFISMYFFEVDKAGHLYGTSSKEVREAVLMVDKAVGDLQKRIDSLGLKDLHLILVSDHGMTDVEVDTPLEIPAVLRQEGKVKIYNSQTLLRVMVHNPKDVQPLYRKLKKEKTSHYKVYLASRFPKRLQYRSADDAFDRMGEIFLVPSHPKIFLGPGDKATPGKHGYDPYKVKDMHSVFIAKGPRLKNNKTVRGMKNVDLYPLVAEILGLEMLSPTDGRLRRSKAALR</sequence>
<comment type="caution">
    <text evidence="2">The sequence shown here is derived from an EMBL/GenBank/DDBJ whole genome shotgun (WGS) entry which is preliminary data.</text>
</comment>
<gene>
    <name evidence="2" type="ORF">IC612_05270</name>
</gene>
<feature type="signal peptide" evidence="1">
    <location>
        <begin position="1"/>
        <end position="20"/>
    </location>
</feature>
<feature type="chain" id="PRO_5037980144" evidence="1">
    <location>
        <begin position="21"/>
        <end position="424"/>
    </location>
</feature>
<keyword evidence="3" id="KW-1185">Reference proteome</keyword>
<name>A0A931EBL3_9FLAO</name>
<organism evidence="2 3">
    <name type="scientific">Planobacterium oryzisoli</name>
    <dbReference type="NCBI Taxonomy" id="2771435"/>
    <lineage>
        <taxon>Bacteria</taxon>
        <taxon>Pseudomonadati</taxon>
        <taxon>Bacteroidota</taxon>
        <taxon>Flavobacteriia</taxon>
        <taxon>Flavobacteriales</taxon>
        <taxon>Weeksellaceae</taxon>
        <taxon>Chryseobacterium group</taxon>
        <taxon>Chryseobacterium</taxon>
    </lineage>
</organism>
<dbReference type="Pfam" id="PF01663">
    <property type="entry name" value="Phosphodiest"/>
    <property type="match status" value="1"/>
</dbReference>
<evidence type="ECO:0000313" key="2">
    <source>
        <dbReference type="EMBL" id="MBF5027204.1"/>
    </source>
</evidence>
<dbReference type="InterPro" id="IPR017850">
    <property type="entry name" value="Alkaline_phosphatase_core_sf"/>
</dbReference>
<dbReference type="AlphaFoldDB" id="A0A931EBL3"/>
<reference evidence="2" key="1">
    <citation type="submission" date="2020-11" db="EMBL/GenBank/DDBJ databases">
        <title>Genome seq and assembly of Planobacterium sp.</title>
        <authorList>
            <person name="Chhetri G."/>
        </authorList>
    </citation>
    <scope>NUCLEOTIDE SEQUENCE</scope>
    <source>
        <strain evidence="2">GCR5</strain>
    </source>
</reference>
<accession>A0A931EBL3</accession>
<dbReference type="Gene3D" id="3.40.720.10">
    <property type="entry name" value="Alkaline Phosphatase, subunit A"/>
    <property type="match status" value="1"/>
</dbReference>
<dbReference type="PANTHER" id="PTHR10151">
    <property type="entry name" value="ECTONUCLEOTIDE PYROPHOSPHATASE/PHOSPHODIESTERASE"/>
    <property type="match status" value="1"/>
</dbReference>